<dbReference type="STRING" id="1851148.SMSP2_01496"/>
<feature type="transmembrane region" description="Helical" evidence="6">
    <location>
        <begin position="306"/>
        <end position="324"/>
    </location>
</feature>
<dbReference type="EMBL" id="CP019646">
    <property type="protein sequence ID" value="AQQ71131.1"/>
    <property type="molecule type" value="Genomic_DNA"/>
</dbReference>
<evidence type="ECO:0000256" key="2">
    <source>
        <dbReference type="ARBA" id="ARBA00022448"/>
    </source>
</evidence>
<dbReference type="Pfam" id="PF07690">
    <property type="entry name" value="MFS_1"/>
    <property type="match status" value="1"/>
</dbReference>
<keyword evidence="3 6" id="KW-0812">Transmembrane</keyword>
<dbReference type="GO" id="GO:0016020">
    <property type="term" value="C:membrane"/>
    <property type="evidence" value="ECO:0007669"/>
    <property type="project" value="UniProtKB-SubCell"/>
</dbReference>
<keyword evidence="2" id="KW-0813">Transport</keyword>
<feature type="transmembrane region" description="Helical" evidence="6">
    <location>
        <begin position="336"/>
        <end position="362"/>
    </location>
</feature>
<evidence type="ECO:0000256" key="4">
    <source>
        <dbReference type="ARBA" id="ARBA00022989"/>
    </source>
</evidence>
<gene>
    <name evidence="7" type="ORF">SMSP2_01496</name>
</gene>
<dbReference type="OrthoDB" id="9787815at2"/>
<name>A0A1Q2MEK6_9BACT</name>
<organism evidence="7 8">
    <name type="scientific">Limihaloglobus sulfuriphilus</name>
    <dbReference type="NCBI Taxonomy" id="1851148"/>
    <lineage>
        <taxon>Bacteria</taxon>
        <taxon>Pseudomonadati</taxon>
        <taxon>Planctomycetota</taxon>
        <taxon>Phycisphaerae</taxon>
        <taxon>Sedimentisphaerales</taxon>
        <taxon>Sedimentisphaeraceae</taxon>
        <taxon>Limihaloglobus</taxon>
    </lineage>
</organism>
<dbReference type="RefSeq" id="WP_146683342.1">
    <property type="nucleotide sequence ID" value="NZ_CP019646.1"/>
</dbReference>
<dbReference type="KEGG" id="pbas:SMSP2_01496"/>
<protein>
    <submittedName>
        <fullName evidence="7">Muropeptide transporter</fullName>
    </submittedName>
</protein>
<dbReference type="PANTHER" id="PTHR12778">
    <property type="entry name" value="SOLUTE CARRIER FAMILY 33 ACETYL-COA TRANSPORTER -RELATED"/>
    <property type="match status" value="1"/>
</dbReference>
<dbReference type="InterPro" id="IPR004752">
    <property type="entry name" value="AmpG_permease/AT-1"/>
</dbReference>
<feature type="transmembrane region" description="Helical" evidence="6">
    <location>
        <begin position="402"/>
        <end position="425"/>
    </location>
</feature>
<feature type="transmembrane region" description="Helical" evidence="6">
    <location>
        <begin position="77"/>
        <end position="99"/>
    </location>
</feature>
<evidence type="ECO:0000256" key="1">
    <source>
        <dbReference type="ARBA" id="ARBA00004141"/>
    </source>
</evidence>
<keyword evidence="5 6" id="KW-0472">Membrane</keyword>
<dbReference type="SUPFAM" id="SSF103473">
    <property type="entry name" value="MFS general substrate transporter"/>
    <property type="match status" value="1"/>
</dbReference>
<feature type="transmembrane region" description="Helical" evidence="6">
    <location>
        <begin position="176"/>
        <end position="198"/>
    </location>
</feature>
<comment type="subcellular location">
    <subcellularLocation>
        <location evidence="1">Membrane</location>
        <topology evidence="1">Multi-pass membrane protein</topology>
    </subcellularLocation>
</comment>
<dbReference type="Proteomes" id="UP000188181">
    <property type="component" value="Chromosome"/>
</dbReference>
<feature type="transmembrane region" description="Helical" evidence="6">
    <location>
        <begin position="44"/>
        <end position="65"/>
    </location>
</feature>
<feature type="transmembrane region" description="Helical" evidence="6">
    <location>
        <begin position="12"/>
        <end position="32"/>
    </location>
</feature>
<keyword evidence="8" id="KW-1185">Reference proteome</keyword>
<accession>A0A1Q2MEK6</accession>
<evidence type="ECO:0000256" key="6">
    <source>
        <dbReference type="SAM" id="Phobius"/>
    </source>
</evidence>
<feature type="transmembrane region" description="Helical" evidence="6">
    <location>
        <begin position="280"/>
        <end position="299"/>
    </location>
</feature>
<feature type="transmembrane region" description="Helical" evidence="6">
    <location>
        <begin position="105"/>
        <end position="130"/>
    </location>
</feature>
<feature type="transmembrane region" description="Helical" evidence="6">
    <location>
        <begin position="142"/>
        <end position="164"/>
    </location>
</feature>
<dbReference type="AlphaFoldDB" id="A0A1Q2MEK6"/>
<dbReference type="Gene3D" id="1.20.1250.20">
    <property type="entry name" value="MFS general substrate transporter like domains"/>
    <property type="match status" value="2"/>
</dbReference>
<evidence type="ECO:0000313" key="7">
    <source>
        <dbReference type="EMBL" id="AQQ71131.1"/>
    </source>
</evidence>
<evidence type="ECO:0000256" key="5">
    <source>
        <dbReference type="ARBA" id="ARBA00023136"/>
    </source>
</evidence>
<feature type="transmembrane region" description="Helical" evidence="6">
    <location>
        <begin position="374"/>
        <end position="396"/>
    </location>
</feature>
<dbReference type="PANTHER" id="PTHR12778:SF10">
    <property type="entry name" value="MAJOR FACILITATOR SUPERFAMILY DOMAIN-CONTAINING PROTEIN 3"/>
    <property type="match status" value="1"/>
</dbReference>
<dbReference type="InterPro" id="IPR011701">
    <property type="entry name" value="MFS"/>
</dbReference>
<dbReference type="GO" id="GO:0022857">
    <property type="term" value="F:transmembrane transporter activity"/>
    <property type="evidence" value="ECO:0007669"/>
    <property type="project" value="InterPro"/>
</dbReference>
<sequence>MLIEKKNRLSSPWIFTPMLFVAIGLGGGGIVGTMTSVMFKDFGFSNALIGAVALLSLPSAFRFLWSPWIDALGSKRRLCFTFTAIIGVILMVLSIVIYTGYMTPLLAFSLILCFALLFSCLEVSSDGYYIRVFDKAEQAEFVGIKTAAIRGGIILSLVLFVRLAGQLQEDGAALEIAWGKAMGLASVTLLVLAVYYLFGLPKAKDDYAVKDTGAFPLFTVLKEYVQQRRAWAIIAMLLIFRFGQGMQVYMVPPFLMDAADAGGFAMNAKEVAMLKTYADVPFMIIGGILGGFIIKWFGLRKTLIPFTMFMNLPNFAYIFLAIFRPQAQFMIGGTEFYTYVFGTAVVETLGYGIGFSAFFYYLHAIADGEHKTSMLAISSGIMGLGFYIPGGISGVLQQMLGYPSLFVLSSTAGLLTLAIIPFLPMEKIAKPQIRKV</sequence>
<evidence type="ECO:0000313" key="8">
    <source>
        <dbReference type="Proteomes" id="UP000188181"/>
    </source>
</evidence>
<dbReference type="InterPro" id="IPR036259">
    <property type="entry name" value="MFS_trans_sf"/>
</dbReference>
<reference evidence="8" key="1">
    <citation type="submission" date="2017-02" db="EMBL/GenBank/DDBJ databases">
        <title>Comparative genomics and description of representatives of a novel lineage of planctomycetes thriving in anoxic sediments.</title>
        <authorList>
            <person name="Spring S."/>
            <person name="Bunk B."/>
            <person name="Sproer C."/>
        </authorList>
    </citation>
    <scope>NUCLEOTIDE SEQUENCE [LARGE SCALE GENOMIC DNA]</scope>
    <source>
        <strain evidence="8">SM-Chi-D1</strain>
    </source>
</reference>
<proteinExistence type="predicted"/>
<keyword evidence="4 6" id="KW-1133">Transmembrane helix</keyword>
<feature type="transmembrane region" description="Helical" evidence="6">
    <location>
        <begin position="230"/>
        <end position="250"/>
    </location>
</feature>
<evidence type="ECO:0000256" key="3">
    <source>
        <dbReference type="ARBA" id="ARBA00022692"/>
    </source>
</evidence>